<feature type="compositionally biased region" description="Basic residues" evidence="1">
    <location>
        <begin position="531"/>
        <end position="542"/>
    </location>
</feature>
<dbReference type="OrthoDB" id="74813at2759"/>
<feature type="region of interest" description="Disordered" evidence="1">
    <location>
        <begin position="375"/>
        <end position="567"/>
    </location>
</feature>
<keyword evidence="3" id="KW-1185">Reference proteome</keyword>
<dbReference type="STRING" id="983506.L8WI17"/>
<proteinExistence type="predicted"/>
<sequence>MEFCMTMDPRLNPARIDTPLAQKHMVESSSGFQQHKAVLRSKLAARYSDTQSSAKLKGPYLVQTVTCRLNYPTWHFTRLDNFSIAAQVQCTPSDSPGMTDIYQSPCATSILASIPTGSEMNCNEDFLPALCIDHGLPVSTEICGMKTFIRFKQTAMLVSWPLPLPKSDIARCMRHWTICKLIVLGRSKSAGRPAFGGMKPCMTSPMAFRATIKEDIFQSRRTVHLREEVGDSGTDSISVVHTVQYDLPEEMLRGREHVKVDPKFLPSLIFDVACLCISVSCDSTSCTKLGPNMNSTLTRFRVQTASPLEPLKAWHVISPGTDIRYVEDLTKDVVRVLGLTKADDEIVLELDGFALLPSSPAGVVRDGDIVTVRYKPRTDKRKATQGGLHEGMPAPSAPLLSTSVANRPQVSTKPRAPCPTFPTKTPAGPSKAGPSSSEDATSSSSDSTSDDSDSSADSSSESSSDSGSGSDSDSDSGSDSSPKPQPIPRQPLVSRQSLVPTQHVAPSSYTRATPSQLPVPPGEGKTTTKSRNARRRALRKHQAAGTAFSPRTTPAPTSTTATFTPAPAGDSITATKTQVNAPIAPAKHANKNKRKGFDRDMAESVATRIIYGTPAPSASVERPAPVDTPAESTVQTKSRYTHYHVVPPSERKDLPANVIVTSVDVEAVDGLEGVGEWFDGGNRIVEEESTPVNDVGEAVGLLSHFWSRSVE</sequence>
<dbReference type="Proteomes" id="UP000011668">
    <property type="component" value="Unassembled WGS sequence"/>
</dbReference>
<evidence type="ECO:0000313" key="3">
    <source>
        <dbReference type="Proteomes" id="UP000011668"/>
    </source>
</evidence>
<comment type="caution">
    <text evidence="2">The sequence shown here is derived from an EMBL/GenBank/DDBJ whole genome shotgun (WGS) entry which is preliminary data.</text>
</comment>
<accession>L8WI17</accession>
<evidence type="ECO:0000256" key="1">
    <source>
        <dbReference type="SAM" id="MobiDB-lite"/>
    </source>
</evidence>
<gene>
    <name evidence="2" type="ORF">AG1IA_08390</name>
</gene>
<evidence type="ECO:0008006" key="4">
    <source>
        <dbReference type="Google" id="ProtNLM"/>
    </source>
</evidence>
<protein>
    <recommendedName>
        <fullName evidence="4">Coilin</fullName>
    </recommendedName>
</protein>
<name>L8WI17_THACA</name>
<feature type="compositionally biased region" description="Low complexity" evidence="1">
    <location>
        <begin position="426"/>
        <end position="447"/>
    </location>
</feature>
<feature type="compositionally biased region" description="Polar residues" evidence="1">
    <location>
        <begin position="493"/>
        <end position="516"/>
    </location>
</feature>
<dbReference type="AlphaFoldDB" id="L8WI17"/>
<dbReference type="HOGENOM" id="CLU_388392_0_0_1"/>
<dbReference type="EMBL" id="AFRT01002567">
    <property type="protein sequence ID" value="ELU37580.1"/>
    <property type="molecule type" value="Genomic_DNA"/>
</dbReference>
<feature type="compositionally biased region" description="Low complexity" evidence="1">
    <location>
        <begin position="455"/>
        <end position="481"/>
    </location>
</feature>
<organism evidence="2 3">
    <name type="scientific">Thanatephorus cucumeris (strain AG1-IA)</name>
    <name type="common">Rice sheath blight fungus</name>
    <name type="synonym">Rhizoctonia solani</name>
    <dbReference type="NCBI Taxonomy" id="983506"/>
    <lineage>
        <taxon>Eukaryota</taxon>
        <taxon>Fungi</taxon>
        <taxon>Dikarya</taxon>
        <taxon>Basidiomycota</taxon>
        <taxon>Agaricomycotina</taxon>
        <taxon>Agaricomycetes</taxon>
        <taxon>Cantharellales</taxon>
        <taxon>Ceratobasidiaceae</taxon>
        <taxon>Rhizoctonia</taxon>
        <taxon>Rhizoctonia solani AG-1</taxon>
    </lineage>
</organism>
<reference evidence="2 3" key="1">
    <citation type="journal article" date="2013" name="Nat. Commun.">
        <title>The evolution and pathogenic mechanisms of the rice sheath blight pathogen.</title>
        <authorList>
            <person name="Zheng A."/>
            <person name="Lin R."/>
            <person name="Xu L."/>
            <person name="Qin P."/>
            <person name="Tang C."/>
            <person name="Ai P."/>
            <person name="Zhang D."/>
            <person name="Liu Y."/>
            <person name="Sun Z."/>
            <person name="Feng H."/>
            <person name="Wang Y."/>
            <person name="Chen Y."/>
            <person name="Liang X."/>
            <person name="Fu R."/>
            <person name="Li Q."/>
            <person name="Zhang J."/>
            <person name="Yu X."/>
            <person name="Xie Z."/>
            <person name="Ding L."/>
            <person name="Guan P."/>
            <person name="Tang J."/>
            <person name="Liang Y."/>
            <person name="Wang S."/>
            <person name="Deng Q."/>
            <person name="Li S."/>
            <person name="Zhu J."/>
            <person name="Wang L."/>
            <person name="Liu H."/>
            <person name="Li P."/>
        </authorList>
    </citation>
    <scope>NUCLEOTIDE SEQUENCE [LARGE SCALE GENOMIC DNA]</scope>
    <source>
        <strain evidence="3">AG-1 IA</strain>
    </source>
</reference>
<feature type="compositionally biased region" description="Low complexity" evidence="1">
    <location>
        <begin position="546"/>
        <end position="567"/>
    </location>
</feature>
<evidence type="ECO:0000313" key="2">
    <source>
        <dbReference type="EMBL" id="ELU37580.1"/>
    </source>
</evidence>
<feature type="compositionally biased region" description="Polar residues" evidence="1">
    <location>
        <begin position="399"/>
        <end position="412"/>
    </location>
</feature>